<dbReference type="PANTHER" id="PTHR14239:SF0">
    <property type="entry name" value="F420-DEPENDENT NADP REDUCTASE"/>
    <property type="match status" value="1"/>
</dbReference>
<dbReference type="NCBIfam" id="TIGR01915">
    <property type="entry name" value="npdG"/>
    <property type="match status" value="1"/>
</dbReference>
<dbReference type="PANTHER" id="PTHR14239">
    <property type="entry name" value="DUDULIN-RELATED"/>
    <property type="match status" value="1"/>
</dbReference>
<dbReference type="InterPro" id="IPR051267">
    <property type="entry name" value="STEAP_metalloreductase"/>
</dbReference>
<keyword evidence="1" id="KW-0560">Oxidoreductase</keyword>
<reference evidence="3" key="1">
    <citation type="submission" date="2019-05" db="EMBL/GenBank/DDBJ databases">
        <title>Isolation and characterization of methanogens from the cold seep sediment at Four-Way Closure Ridge.</title>
        <authorList>
            <person name="You Y.-T."/>
            <person name="Chen S.-C."/>
            <person name="Zhang W.-L."/>
            <person name="Lai M.-C."/>
        </authorList>
    </citation>
    <scope>NUCLEOTIDE SEQUENCE</scope>
    <source>
        <strain evidence="3">FWC-SCC3</strain>
    </source>
</reference>
<protein>
    <submittedName>
        <fullName evidence="3">NADPH-dependent F420 reductase</fullName>
    </submittedName>
</protein>
<name>A0ABT8M5N1_9EURY</name>
<evidence type="ECO:0000313" key="3">
    <source>
        <dbReference type="EMBL" id="MDN7013894.1"/>
    </source>
</evidence>
<gene>
    <name evidence="3" type="primary">npdG</name>
    <name evidence="3" type="ORF">FGW20_12845</name>
</gene>
<accession>A0ABT8M5N1</accession>
<organism evidence="3 4">
    <name type="scientific">Methanoculleus methanifontis</name>
    <dbReference type="NCBI Taxonomy" id="2584086"/>
    <lineage>
        <taxon>Archaea</taxon>
        <taxon>Methanobacteriati</taxon>
        <taxon>Methanobacteriota</taxon>
        <taxon>Stenosarchaea group</taxon>
        <taxon>Methanomicrobia</taxon>
        <taxon>Methanomicrobiales</taxon>
        <taxon>Methanomicrobiaceae</taxon>
        <taxon>Methanoculleus</taxon>
    </lineage>
</organism>
<dbReference type="RefSeq" id="WP_301678493.1">
    <property type="nucleotide sequence ID" value="NZ_VCYI01000023.1"/>
</dbReference>
<evidence type="ECO:0000256" key="1">
    <source>
        <dbReference type="ARBA" id="ARBA00023002"/>
    </source>
</evidence>
<dbReference type="InterPro" id="IPR010185">
    <property type="entry name" value="NpdG"/>
</dbReference>
<comment type="caution">
    <text evidence="3">The sequence shown here is derived from an EMBL/GenBank/DDBJ whole genome shotgun (WGS) entry which is preliminary data.</text>
</comment>
<evidence type="ECO:0000313" key="4">
    <source>
        <dbReference type="Proteomes" id="UP001168423"/>
    </source>
</evidence>
<keyword evidence="4" id="KW-1185">Reference proteome</keyword>
<evidence type="ECO:0000259" key="2">
    <source>
        <dbReference type="Pfam" id="PF03807"/>
    </source>
</evidence>
<dbReference type="InterPro" id="IPR036291">
    <property type="entry name" value="NAD(P)-bd_dom_sf"/>
</dbReference>
<dbReference type="Proteomes" id="UP001168423">
    <property type="component" value="Unassembled WGS sequence"/>
</dbReference>
<dbReference type="EMBL" id="VCYI01000023">
    <property type="protein sequence ID" value="MDN7013894.1"/>
    <property type="molecule type" value="Genomic_DNA"/>
</dbReference>
<dbReference type="Pfam" id="PF03807">
    <property type="entry name" value="F420_oxidored"/>
    <property type="match status" value="1"/>
</dbReference>
<feature type="domain" description="Pyrroline-5-carboxylate reductase catalytic N-terminal" evidence="2">
    <location>
        <begin position="2"/>
        <end position="101"/>
    </location>
</feature>
<dbReference type="SUPFAM" id="SSF51735">
    <property type="entry name" value="NAD(P)-binding Rossmann-fold domains"/>
    <property type="match status" value="1"/>
</dbReference>
<sequence>MKIGIVGGTGDIGEGMALRLSPKYDVIVGSREEVKAIATCEICRESLEVQGMQCSLVGVTNQRAVDEADIVVLAIPFKHVAPTLNTLTGFEDKIVVSPVNPIERMTYFYYAPPAEGSAAMMIKGMLPESATVCAAFNNIAANRWKMLDEELDYSVAVCCDDDGAKQKVMEIVNNVSSLRAYDAGPLAAASIVESVTPLLLNIARFNKMRDVGVKFV</sequence>
<proteinExistence type="predicted"/>
<dbReference type="InterPro" id="IPR028939">
    <property type="entry name" value="P5C_Rdtase_cat_N"/>
</dbReference>
<dbReference type="Gene3D" id="3.40.50.720">
    <property type="entry name" value="NAD(P)-binding Rossmann-like Domain"/>
    <property type="match status" value="1"/>
</dbReference>